<dbReference type="RefSeq" id="WP_083726022.1">
    <property type="nucleotide sequence ID" value="NZ_FOUD01000018.1"/>
</dbReference>
<name>A0A1S8DGY6_9GAMM</name>
<dbReference type="Gene3D" id="3.90.480.20">
    <property type="match status" value="2"/>
</dbReference>
<feature type="domain" description="Nitrite/sulphite reductase 4Fe-4S" evidence="8">
    <location>
        <begin position="411"/>
        <end position="547"/>
    </location>
</feature>
<gene>
    <name evidence="10" type="ORF">BXT89_06900</name>
</gene>
<comment type="caution">
    <text evidence="10">The sequence shown here is derived from an EMBL/GenBank/DDBJ whole genome shotgun (WGS) entry which is preliminary data.</text>
</comment>
<feature type="domain" description="Nitrite/Sulfite reductase ferredoxin-like" evidence="9">
    <location>
        <begin position="347"/>
        <end position="398"/>
    </location>
</feature>
<evidence type="ECO:0000256" key="7">
    <source>
        <dbReference type="ARBA" id="ARBA00023014"/>
    </source>
</evidence>
<dbReference type="InterPro" id="IPR006067">
    <property type="entry name" value="NO2/SO3_Rdtase_4Fe4S_dom"/>
</dbReference>
<evidence type="ECO:0000259" key="9">
    <source>
        <dbReference type="Pfam" id="PF03460"/>
    </source>
</evidence>
<keyword evidence="11" id="KW-1185">Reference proteome</keyword>
<evidence type="ECO:0000313" key="10">
    <source>
        <dbReference type="EMBL" id="ONM44664.1"/>
    </source>
</evidence>
<feature type="domain" description="Nitrite/Sulfite reductase ferredoxin-like" evidence="9">
    <location>
        <begin position="53"/>
        <end position="111"/>
    </location>
</feature>
<keyword evidence="5" id="KW-0560">Oxidoreductase</keyword>
<dbReference type="GO" id="GO:0051539">
    <property type="term" value="F:4 iron, 4 sulfur cluster binding"/>
    <property type="evidence" value="ECO:0007669"/>
    <property type="project" value="UniProtKB-KW"/>
</dbReference>
<dbReference type="STRING" id="254161.SAMN05216256_118100"/>
<evidence type="ECO:0000256" key="3">
    <source>
        <dbReference type="ARBA" id="ARBA00022485"/>
    </source>
</evidence>
<dbReference type="PANTHER" id="PTHR11493:SF47">
    <property type="entry name" value="SULFITE REDUCTASE [NADPH] SUBUNIT BETA"/>
    <property type="match status" value="1"/>
</dbReference>
<dbReference type="PANTHER" id="PTHR11493">
    <property type="entry name" value="SULFITE REDUCTASE [NADPH] SUBUNIT BETA-RELATED"/>
    <property type="match status" value="1"/>
</dbReference>
<dbReference type="Pfam" id="PF03460">
    <property type="entry name" value="NIR_SIR_ferr"/>
    <property type="match status" value="2"/>
</dbReference>
<evidence type="ECO:0000256" key="6">
    <source>
        <dbReference type="ARBA" id="ARBA00023004"/>
    </source>
</evidence>
<dbReference type="InterPro" id="IPR005117">
    <property type="entry name" value="NiRdtase/SiRdtase_haem-b_fer"/>
</dbReference>
<evidence type="ECO:0000256" key="5">
    <source>
        <dbReference type="ARBA" id="ARBA00023002"/>
    </source>
</evidence>
<dbReference type="FunFam" id="3.30.413.10:FF:000016">
    <property type="entry name" value="Sulfite reductase subunit beta"/>
    <property type="match status" value="1"/>
</dbReference>
<comment type="cofactor">
    <cofactor evidence="2">
        <name>[4Fe-4S] cluster</name>
        <dbReference type="ChEBI" id="CHEBI:49883"/>
    </cofactor>
</comment>
<dbReference type="GO" id="GO:0016002">
    <property type="term" value="F:sulfite reductase activity"/>
    <property type="evidence" value="ECO:0007669"/>
    <property type="project" value="TreeGrafter"/>
</dbReference>
<evidence type="ECO:0000313" key="11">
    <source>
        <dbReference type="Proteomes" id="UP000242847"/>
    </source>
</evidence>
<dbReference type="SUPFAM" id="SSF55124">
    <property type="entry name" value="Nitrite/Sulfite reductase N-terminal domain-like"/>
    <property type="match status" value="2"/>
</dbReference>
<dbReference type="Gene3D" id="3.30.413.10">
    <property type="entry name" value="Sulfite Reductase Hemoprotein, domain 1"/>
    <property type="match status" value="2"/>
</dbReference>
<dbReference type="GO" id="GO:0050311">
    <property type="term" value="F:sulfite reductase (ferredoxin) activity"/>
    <property type="evidence" value="ECO:0007669"/>
    <property type="project" value="TreeGrafter"/>
</dbReference>
<proteinExistence type="predicted"/>
<dbReference type="GO" id="GO:0046872">
    <property type="term" value="F:metal ion binding"/>
    <property type="evidence" value="ECO:0007669"/>
    <property type="project" value="UniProtKB-KW"/>
</dbReference>
<evidence type="ECO:0000256" key="2">
    <source>
        <dbReference type="ARBA" id="ARBA00001966"/>
    </source>
</evidence>
<dbReference type="GO" id="GO:0000103">
    <property type="term" value="P:sulfate assimilation"/>
    <property type="evidence" value="ECO:0007669"/>
    <property type="project" value="TreeGrafter"/>
</dbReference>
<dbReference type="SUPFAM" id="SSF56014">
    <property type="entry name" value="Nitrite and sulphite reductase 4Fe-4S domain-like"/>
    <property type="match status" value="2"/>
</dbReference>
<dbReference type="InterPro" id="IPR045854">
    <property type="entry name" value="NO2/SO3_Rdtase_4Fe4S_sf"/>
</dbReference>
<dbReference type="FunFam" id="3.30.413.10:FF:000020">
    <property type="entry name" value="Sulfite reductase"/>
    <property type="match status" value="1"/>
</dbReference>
<protein>
    <submittedName>
        <fullName evidence="10">Sulfite reductase</fullName>
    </submittedName>
</protein>
<dbReference type="EMBL" id="MUBC01000011">
    <property type="protein sequence ID" value="ONM44664.1"/>
    <property type="molecule type" value="Genomic_DNA"/>
</dbReference>
<evidence type="ECO:0000256" key="1">
    <source>
        <dbReference type="ARBA" id="ARBA00001929"/>
    </source>
</evidence>
<reference evidence="10 11" key="1">
    <citation type="submission" date="2017-01" db="EMBL/GenBank/DDBJ databases">
        <title>Draft genome sequence of Pseudomonas pachastrellae type strain CCUG 46540T from a deep sea.</title>
        <authorList>
            <person name="Gomila M."/>
            <person name="Mulet M."/>
            <person name="Lalucat J."/>
            <person name="Garcia-Valdes E."/>
        </authorList>
    </citation>
    <scope>NUCLEOTIDE SEQUENCE [LARGE SCALE GENOMIC DNA]</scope>
    <source>
        <strain evidence="10 11">CCUG 46540</strain>
    </source>
</reference>
<dbReference type="Proteomes" id="UP000242847">
    <property type="component" value="Unassembled WGS sequence"/>
</dbReference>
<keyword evidence="4" id="KW-0479">Metal-binding</keyword>
<evidence type="ECO:0000256" key="4">
    <source>
        <dbReference type="ARBA" id="ARBA00022723"/>
    </source>
</evidence>
<keyword evidence="6" id="KW-0408">Iron</keyword>
<keyword evidence="3" id="KW-0004">4Fe-4S</keyword>
<keyword evidence="7" id="KW-0411">Iron-sulfur</keyword>
<dbReference type="GO" id="GO:0020037">
    <property type="term" value="F:heme binding"/>
    <property type="evidence" value="ECO:0007669"/>
    <property type="project" value="InterPro"/>
</dbReference>
<comment type="cofactor">
    <cofactor evidence="1">
        <name>siroheme</name>
        <dbReference type="ChEBI" id="CHEBI:60052"/>
    </cofactor>
</comment>
<sequence length="552" mass="61661">MYIYDEYDQQIVEDRVKQFRDQTRRFLAGELSESEFLPLRLQNGLYVQRYAPMLRVAIPYGLISARQVRKLALIARQYDKGYVHFSTRQNVQFNWPALEDVPDILAHLAEVQMHAIQTSGNCIRNTTTDQFAGVAADELVDPRPWCEIIRQWSTFHPEFAFLPRKFKIAVNGAEADRAAIGVHDIGLNVVRNEAGEIGFRVLVGGGLGRTPIVGSQICEFLPWQHLLTYLDAILRVYNRYGRRDNKYKARIKILVKALTPEVFAEKVAAEWAHTKDGPATLTQQELDRVAGHFSAPAYEHFSGDDADYLAKREAEKGFNNWALRNVHAHKVPGYAAVTLSLKPTAVAPGDADDKQLDAIADLADQFSFGELRVTHQQNLVLADVRQSDLYALWQACRKHGFATPNIGLLTDIICCPGGDFCALANAKSIPIAEAIQRTFDDLDYLHDIGDLDLNISGCMNACGHHHVGHIGVLGVDKKGQEFYQVSIGGNSGRDASIGQILGPSFSAEDMPSVMTKVIDVYIENRTPEEQFLDTFKRIGMAPFKERVYAAAN</sequence>
<accession>A0A1S8DGY6</accession>
<feature type="domain" description="Nitrite/sulphite reductase 4Fe-4S" evidence="8">
    <location>
        <begin position="119"/>
        <end position="274"/>
    </location>
</feature>
<organism evidence="10 11">
    <name type="scientific">Halopseudomonas pachastrellae</name>
    <dbReference type="NCBI Taxonomy" id="254161"/>
    <lineage>
        <taxon>Bacteria</taxon>
        <taxon>Pseudomonadati</taxon>
        <taxon>Pseudomonadota</taxon>
        <taxon>Gammaproteobacteria</taxon>
        <taxon>Pseudomonadales</taxon>
        <taxon>Pseudomonadaceae</taxon>
        <taxon>Halopseudomonas</taxon>
    </lineage>
</organism>
<dbReference type="GO" id="GO:0009337">
    <property type="term" value="C:sulfite reductase complex (NADPH)"/>
    <property type="evidence" value="ECO:0007669"/>
    <property type="project" value="TreeGrafter"/>
</dbReference>
<dbReference type="InterPro" id="IPR036136">
    <property type="entry name" value="Nit/Sulf_reduc_fer-like_dom_sf"/>
</dbReference>
<evidence type="ECO:0000259" key="8">
    <source>
        <dbReference type="Pfam" id="PF01077"/>
    </source>
</evidence>
<dbReference type="OrthoDB" id="3189055at2"/>
<dbReference type="InterPro" id="IPR045169">
    <property type="entry name" value="NO2/SO3_Rdtase_4Fe4S_prot"/>
</dbReference>
<dbReference type="Pfam" id="PF01077">
    <property type="entry name" value="NIR_SIR"/>
    <property type="match status" value="2"/>
</dbReference>
<dbReference type="AlphaFoldDB" id="A0A1S8DGY6"/>